<dbReference type="InterPro" id="IPR036188">
    <property type="entry name" value="FAD/NAD-bd_sf"/>
</dbReference>
<comment type="similarity">
    <text evidence="2">Belongs to the GMC oxidoreductase family.</text>
</comment>
<dbReference type="InterPro" id="IPR012132">
    <property type="entry name" value="GMC_OxRdtase"/>
</dbReference>
<evidence type="ECO:0000256" key="1">
    <source>
        <dbReference type="ARBA" id="ARBA00001974"/>
    </source>
</evidence>
<comment type="cofactor">
    <cofactor evidence="1">
        <name>FAD</name>
        <dbReference type="ChEBI" id="CHEBI:57692"/>
    </cofactor>
</comment>
<dbReference type="KEGG" id="hazt:108675661"/>
<dbReference type="GO" id="GO:0050660">
    <property type="term" value="F:flavin adenine dinucleotide binding"/>
    <property type="evidence" value="ECO:0007669"/>
    <property type="project" value="InterPro"/>
</dbReference>
<organism evidence="6 7">
    <name type="scientific">Hyalella azteca</name>
    <name type="common">Amphipod</name>
    <dbReference type="NCBI Taxonomy" id="294128"/>
    <lineage>
        <taxon>Eukaryota</taxon>
        <taxon>Metazoa</taxon>
        <taxon>Ecdysozoa</taxon>
        <taxon>Arthropoda</taxon>
        <taxon>Crustacea</taxon>
        <taxon>Multicrustacea</taxon>
        <taxon>Malacostraca</taxon>
        <taxon>Eumalacostraca</taxon>
        <taxon>Peracarida</taxon>
        <taxon>Amphipoda</taxon>
        <taxon>Senticaudata</taxon>
        <taxon>Talitrida</taxon>
        <taxon>Talitroidea</taxon>
        <taxon>Hyalellidae</taxon>
        <taxon>Hyalella</taxon>
    </lineage>
</organism>
<dbReference type="GO" id="GO:0016614">
    <property type="term" value="F:oxidoreductase activity, acting on CH-OH group of donors"/>
    <property type="evidence" value="ECO:0007669"/>
    <property type="project" value="InterPro"/>
</dbReference>
<dbReference type="SUPFAM" id="SSF51905">
    <property type="entry name" value="FAD/NAD(P)-binding domain"/>
    <property type="match status" value="1"/>
</dbReference>
<keyword evidence="4" id="KW-0274">FAD</keyword>
<evidence type="ECO:0000259" key="5">
    <source>
        <dbReference type="PROSITE" id="PS00624"/>
    </source>
</evidence>
<dbReference type="OrthoDB" id="269227at2759"/>
<dbReference type="Gene3D" id="3.30.560.10">
    <property type="entry name" value="Glucose Oxidase, domain 3"/>
    <property type="match status" value="1"/>
</dbReference>
<dbReference type="PROSITE" id="PS00624">
    <property type="entry name" value="GMC_OXRED_2"/>
    <property type="match status" value="1"/>
</dbReference>
<dbReference type="GeneID" id="108675661"/>
<dbReference type="SUPFAM" id="SSF54373">
    <property type="entry name" value="FAD-linked reductases, C-terminal domain"/>
    <property type="match status" value="1"/>
</dbReference>
<gene>
    <name evidence="7" type="primary">LOC108675661</name>
</gene>
<evidence type="ECO:0000313" key="6">
    <source>
        <dbReference type="Proteomes" id="UP000694843"/>
    </source>
</evidence>
<protein>
    <submittedName>
        <fullName evidence="7">Glucose dehydrogenase [FAD, quinone]</fullName>
    </submittedName>
</protein>
<evidence type="ECO:0000256" key="2">
    <source>
        <dbReference type="ARBA" id="ARBA00010790"/>
    </source>
</evidence>
<name>A0A979FPF5_HYAAZ</name>
<keyword evidence="6" id="KW-1185">Reference proteome</keyword>
<evidence type="ECO:0000256" key="3">
    <source>
        <dbReference type="ARBA" id="ARBA00022630"/>
    </source>
</evidence>
<dbReference type="InterPro" id="IPR007867">
    <property type="entry name" value="GMC_OxRtase_C"/>
</dbReference>
<feature type="domain" description="Glucose-methanol-choline oxidoreductase N-terminal" evidence="5">
    <location>
        <begin position="87"/>
        <end position="101"/>
    </location>
</feature>
<dbReference type="Gene3D" id="3.50.50.60">
    <property type="entry name" value="FAD/NAD(P)-binding domain"/>
    <property type="match status" value="1"/>
</dbReference>
<evidence type="ECO:0000313" key="7">
    <source>
        <dbReference type="RefSeq" id="XP_047738366.1"/>
    </source>
</evidence>
<dbReference type="Pfam" id="PF00732">
    <property type="entry name" value="GMC_oxred_N"/>
    <property type="match status" value="1"/>
</dbReference>
<dbReference type="InterPro" id="IPR000172">
    <property type="entry name" value="GMC_OxRdtase_N"/>
</dbReference>
<dbReference type="OMA" id="TENARHY"/>
<evidence type="ECO:0000256" key="4">
    <source>
        <dbReference type="ARBA" id="ARBA00022827"/>
    </source>
</evidence>
<dbReference type="RefSeq" id="XP_047738366.1">
    <property type="nucleotide sequence ID" value="XM_047882410.1"/>
</dbReference>
<dbReference type="PANTHER" id="PTHR11552:SF147">
    <property type="entry name" value="CHOLINE DEHYDROGENASE, MITOCHONDRIAL"/>
    <property type="match status" value="1"/>
</dbReference>
<proteinExistence type="inferred from homology"/>
<dbReference type="Pfam" id="PF05199">
    <property type="entry name" value="GMC_oxred_C"/>
    <property type="match status" value="1"/>
</dbReference>
<accession>A0A979FPF5</accession>
<keyword evidence="3" id="KW-0285">Flavoprotein</keyword>
<reference evidence="7" key="1">
    <citation type="submission" date="2025-08" db="UniProtKB">
        <authorList>
            <consortium name="RefSeq"/>
        </authorList>
    </citation>
    <scope>IDENTIFICATION</scope>
    <source>
        <tissue evidence="7">Whole organism</tissue>
    </source>
</reference>
<dbReference type="PANTHER" id="PTHR11552">
    <property type="entry name" value="GLUCOSE-METHANOL-CHOLINE GMC OXIDOREDUCTASE"/>
    <property type="match status" value="1"/>
</dbReference>
<sequence>MQLFHIKLCQEKRYNAPDLSTINGERHSASDAFLKPNLHRQNLRLQSHSQVIKILINGGRRAIGVMYIHNGKVKKVYARKEVILSAGAIDSPKLLLLSGIGPKEQLQTHGIRSVVDLKGVGQNFQDHPLVAGISYTTERNAENLIPMMYGGNSQRDYIRNRTGPLSVPFGVVGYFTVNLGVDPDPNVEDTLFLFQSVLMGTDFGLVGVSTYGYTREVFQDYLREQGGRTGFVITVKLNWPKSRGSVSLRSKNPMEAPVIDPNYLSHPDDVEMLLKSIKYALIIGNTTALKDGLGAKLYDKPLLGCKHLKHGSDDYWRCFVRRMLSIGYHPSGTCKMAPPSDPDGVVSPRLKVRGVEGLRVIDASIMPLITSSNLNAPTMMIGEKGASMIKEDWGYVE</sequence>
<dbReference type="AlphaFoldDB" id="A0A979FPF5"/>
<dbReference type="Proteomes" id="UP000694843">
    <property type="component" value="Unplaced"/>
</dbReference>